<dbReference type="AlphaFoldDB" id="A0A382GV87"/>
<feature type="transmembrane region" description="Helical" evidence="1">
    <location>
        <begin position="86"/>
        <end position="110"/>
    </location>
</feature>
<feature type="transmembrane region" description="Helical" evidence="1">
    <location>
        <begin position="170"/>
        <end position="189"/>
    </location>
</feature>
<gene>
    <name evidence="2" type="ORF">METZ01_LOCUS231862</name>
</gene>
<keyword evidence="1" id="KW-1133">Transmembrane helix</keyword>
<keyword evidence="1" id="KW-0812">Transmembrane</keyword>
<evidence type="ECO:0000256" key="1">
    <source>
        <dbReference type="SAM" id="Phobius"/>
    </source>
</evidence>
<reference evidence="2" key="1">
    <citation type="submission" date="2018-05" db="EMBL/GenBank/DDBJ databases">
        <authorList>
            <person name="Lanie J.A."/>
            <person name="Ng W.-L."/>
            <person name="Kazmierczak K.M."/>
            <person name="Andrzejewski T.M."/>
            <person name="Davidsen T.M."/>
            <person name="Wayne K.J."/>
            <person name="Tettelin H."/>
            <person name="Glass J.I."/>
            <person name="Rusch D."/>
            <person name="Podicherti R."/>
            <person name="Tsui H.-C.T."/>
            <person name="Winkler M.E."/>
        </authorList>
    </citation>
    <scope>NUCLEOTIDE SEQUENCE</scope>
</reference>
<name>A0A382GV87_9ZZZZ</name>
<accession>A0A382GV87</accession>
<evidence type="ECO:0000313" key="2">
    <source>
        <dbReference type="EMBL" id="SVB79008.1"/>
    </source>
</evidence>
<feature type="non-terminal residue" evidence="2">
    <location>
        <position position="484"/>
    </location>
</feature>
<protein>
    <submittedName>
        <fullName evidence="2">Uncharacterized protein</fullName>
    </submittedName>
</protein>
<sequence>VPMQSDDGGVNLPRPYGEGYEFDDGLEDLIADRLNRMERGRRFWGRLANTWLWTLIRNFIPILAIFTAIAVMAIPEIIDPSLAAMVTALFILAFIVPSVIASNFALWVGLDRLGARGRARGERDSSIERILNTLTESRLHEHMRFSNLLTFSFLLWLADRFPTGDETRGLLLVASILAASIAVAHSILVERRTPNHSDDLPFLVHHAPSQHKSTLQDPLTEILLAHLDPESATRFARWRESLEAEFKKRTNPNHAIEHVLHLIHLNGQNMLSHHQLIQEFEKLVGPKAVESTILENPHLDIPTLSRLMGHTRAWQSDLFRQMDRLQFGLMDHNESIAGHSWRLDASLPLRCGESRGDLFVMVNNLGSDSIPIELEVHVPDGQPSRQSFRLTPTPMTPPDHPLPMWSNDEEDVVTWLSNLVGAAHVLWLGVAWADDIEGRRPVRITIRHVDGQTISSDTLWTEVYPRSSGGESLRRRMNVARTVA</sequence>
<feature type="non-terminal residue" evidence="2">
    <location>
        <position position="1"/>
    </location>
</feature>
<keyword evidence="1" id="KW-0472">Membrane</keyword>
<proteinExistence type="predicted"/>
<dbReference type="EMBL" id="UINC01057636">
    <property type="protein sequence ID" value="SVB79008.1"/>
    <property type="molecule type" value="Genomic_DNA"/>
</dbReference>
<feature type="transmembrane region" description="Helical" evidence="1">
    <location>
        <begin position="51"/>
        <end position="74"/>
    </location>
</feature>
<organism evidence="2">
    <name type="scientific">marine metagenome</name>
    <dbReference type="NCBI Taxonomy" id="408172"/>
    <lineage>
        <taxon>unclassified sequences</taxon>
        <taxon>metagenomes</taxon>
        <taxon>ecological metagenomes</taxon>
    </lineage>
</organism>